<evidence type="ECO:0000256" key="2">
    <source>
        <dbReference type="ARBA" id="ARBA00004752"/>
    </source>
</evidence>
<keyword evidence="3" id="KW-0121">Carboxypeptidase</keyword>
<dbReference type="GO" id="GO:0006508">
    <property type="term" value="P:proteolysis"/>
    <property type="evidence" value="ECO:0007669"/>
    <property type="project" value="UniProtKB-KW"/>
</dbReference>
<keyword evidence="6" id="KW-0808">Transferase</keyword>
<evidence type="ECO:0000256" key="14">
    <source>
        <dbReference type="ARBA" id="ARBA00023316"/>
    </source>
</evidence>
<dbReference type="InterPro" id="IPR001264">
    <property type="entry name" value="Glyco_trans_51"/>
</dbReference>
<reference evidence="21" key="2">
    <citation type="journal article" date="2021" name="PeerJ">
        <title>Extensive microbial diversity within the chicken gut microbiome revealed by metagenomics and culture.</title>
        <authorList>
            <person name="Gilroy R."/>
            <person name="Ravi A."/>
            <person name="Getino M."/>
            <person name="Pursley I."/>
            <person name="Horton D.L."/>
            <person name="Alikhan N.F."/>
            <person name="Baker D."/>
            <person name="Gharbi K."/>
            <person name="Hall N."/>
            <person name="Watson M."/>
            <person name="Adriaenssens E.M."/>
            <person name="Foster-Nyarko E."/>
            <person name="Jarju S."/>
            <person name="Secka A."/>
            <person name="Antonio M."/>
            <person name="Oren A."/>
            <person name="Chaudhuri R.R."/>
            <person name="La Ragione R."/>
            <person name="Hildebrand F."/>
            <person name="Pallen M.J."/>
        </authorList>
    </citation>
    <scope>NUCLEOTIDE SEQUENCE</scope>
    <source>
        <strain evidence="21">CHK152-2994</strain>
    </source>
</reference>
<evidence type="ECO:0000256" key="10">
    <source>
        <dbReference type="ARBA" id="ARBA00022984"/>
    </source>
</evidence>
<evidence type="ECO:0000256" key="17">
    <source>
        <dbReference type="SAM" id="MobiDB-lite"/>
    </source>
</evidence>
<organism evidence="21 22">
    <name type="scientific">Candidatus Scatenecus faecavium</name>
    <dbReference type="NCBI Taxonomy" id="2840915"/>
    <lineage>
        <taxon>Bacteria</taxon>
        <taxon>Candidatus Scatenecus</taxon>
    </lineage>
</organism>
<evidence type="ECO:0000256" key="6">
    <source>
        <dbReference type="ARBA" id="ARBA00022679"/>
    </source>
</evidence>
<evidence type="ECO:0000256" key="1">
    <source>
        <dbReference type="ARBA" id="ARBA00004370"/>
    </source>
</evidence>
<evidence type="ECO:0000313" key="21">
    <source>
        <dbReference type="EMBL" id="HIS82383.1"/>
    </source>
</evidence>
<keyword evidence="7 18" id="KW-0812">Transmembrane</keyword>
<keyword evidence="9" id="KW-0133">Cell shape</keyword>
<keyword evidence="10" id="KW-0573">Peptidoglycan synthesis</keyword>
<evidence type="ECO:0000256" key="15">
    <source>
        <dbReference type="ARBA" id="ARBA00044770"/>
    </source>
</evidence>
<comment type="pathway">
    <text evidence="2">Cell wall biogenesis; peptidoglycan biosynthesis.</text>
</comment>
<gene>
    <name evidence="21" type="ORF">IAD41_02090</name>
</gene>
<dbReference type="InterPro" id="IPR036950">
    <property type="entry name" value="PBP_transglycosylase"/>
</dbReference>
<dbReference type="GO" id="GO:0030288">
    <property type="term" value="C:outer membrane-bounded periplasmic space"/>
    <property type="evidence" value="ECO:0007669"/>
    <property type="project" value="TreeGrafter"/>
</dbReference>
<dbReference type="PANTHER" id="PTHR32282">
    <property type="entry name" value="BINDING PROTEIN TRANSPEPTIDASE, PUTATIVE-RELATED"/>
    <property type="match status" value="1"/>
</dbReference>
<sequence>MVRIKRSNSDKAAAKRNIIKKENGFLRSVRITLILGIAFVLAAGVSFNLYLSSLPPINNLDGFKPNIVTKFHAHDGEIIKTFTAYTYSRVDIKEVPQDFINALIATEDKNFYKHHGYDIYGLARSTVQNLLARKFVQGASTITQQLARILFLSNEKTFDRKLKELVIAARIEKTISKEQILEMYMNNVYLGSGAYGVEGAAEIYFNKKLKNLTLPELALIAGLPQAPSVYSPFNNLDLAIKRRNQVLLRMYKMGYIDKDQYEKAKEAKVKLSTMPRYYTTNKAPYFCDLVMAELEKLGFDDTDISQGGYKVVTTLDFKTQQKANEAIIKNLNAYGLKGNNQQAAVFSFSPIDGRILAYAGGKDYTKSQFDRVQAVRPPGSAFKPFVYAAAIEKGINPNDLIDDSPVTLGDWSPRNYGNKYRGKIPVYKALMLSSNVCAARMIKEVGVRSVIQLARVLGISTPLEYDYTIALGSNGTKLYEITRAYGAFANGGYVVQPYAIESVETSRGKVVYRAPKAKASHQLSYNTAAVMTAMLKNVIKSGTGAAANIGKPAAGKTGTTDDYKDASFIGYTPNVVTGVWVGNDDNTDNFKSVQGGTVPALIWRDIMKVATEPYKNADFDYPEVELKPYKPSGEVKREEPKAEEENVESQKPAEELTQPQQENIKPAV</sequence>
<evidence type="ECO:0000256" key="18">
    <source>
        <dbReference type="SAM" id="Phobius"/>
    </source>
</evidence>
<feature type="compositionally biased region" description="Polar residues" evidence="17">
    <location>
        <begin position="657"/>
        <end position="668"/>
    </location>
</feature>
<comment type="catalytic activity">
    <reaction evidence="16">
        <text>[GlcNAc-(1-&gt;4)-Mur2Ac(oyl-L-Ala-gamma-D-Glu-L-Lys-D-Ala-D-Ala)](n)-di-trans,octa-cis-undecaprenyl diphosphate + beta-D-GlcNAc-(1-&gt;4)-Mur2Ac(oyl-L-Ala-gamma-D-Glu-L-Lys-D-Ala-D-Ala)-di-trans,octa-cis-undecaprenyl diphosphate = [GlcNAc-(1-&gt;4)-Mur2Ac(oyl-L-Ala-gamma-D-Glu-L-Lys-D-Ala-D-Ala)](n+1)-di-trans,octa-cis-undecaprenyl diphosphate + di-trans,octa-cis-undecaprenyl diphosphate + H(+)</text>
        <dbReference type="Rhea" id="RHEA:23708"/>
        <dbReference type="Rhea" id="RHEA-COMP:9602"/>
        <dbReference type="Rhea" id="RHEA-COMP:9603"/>
        <dbReference type="ChEBI" id="CHEBI:15378"/>
        <dbReference type="ChEBI" id="CHEBI:58405"/>
        <dbReference type="ChEBI" id="CHEBI:60033"/>
        <dbReference type="ChEBI" id="CHEBI:78435"/>
        <dbReference type="EC" id="2.4.99.28"/>
    </reaction>
</comment>
<evidence type="ECO:0000256" key="11">
    <source>
        <dbReference type="ARBA" id="ARBA00022989"/>
    </source>
</evidence>
<dbReference type="SUPFAM" id="SSF56601">
    <property type="entry name" value="beta-lactamase/transpeptidase-like"/>
    <property type="match status" value="1"/>
</dbReference>
<keyword evidence="8" id="KW-0378">Hydrolase</keyword>
<dbReference type="PANTHER" id="PTHR32282:SF27">
    <property type="entry name" value="PENICILLIN-BINDING PROTEIN 1A"/>
    <property type="match status" value="1"/>
</dbReference>
<feature type="compositionally biased region" description="Basic and acidic residues" evidence="17">
    <location>
        <begin position="625"/>
        <end position="644"/>
    </location>
</feature>
<dbReference type="AlphaFoldDB" id="A0A9D1FUX3"/>
<comment type="subcellular location">
    <subcellularLocation>
        <location evidence="1">Membrane</location>
    </subcellularLocation>
</comment>
<evidence type="ECO:0000256" key="4">
    <source>
        <dbReference type="ARBA" id="ARBA00022670"/>
    </source>
</evidence>
<evidence type="ECO:0000256" key="5">
    <source>
        <dbReference type="ARBA" id="ARBA00022676"/>
    </source>
</evidence>
<feature type="region of interest" description="Disordered" evidence="17">
    <location>
        <begin position="625"/>
        <end position="668"/>
    </location>
</feature>
<feature type="domain" description="Glycosyl transferase family 51" evidence="20">
    <location>
        <begin position="76"/>
        <end position="250"/>
    </location>
</feature>
<dbReference type="GO" id="GO:0016020">
    <property type="term" value="C:membrane"/>
    <property type="evidence" value="ECO:0007669"/>
    <property type="project" value="UniProtKB-SubCell"/>
</dbReference>
<dbReference type="NCBIfam" id="TIGR02074">
    <property type="entry name" value="PBP_1a_fam"/>
    <property type="match status" value="1"/>
</dbReference>
<dbReference type="InterPro" id="IPR023346">
    <property type="entry name" value="Lysozyme-like_dom_sf"/>
</dbReference>
<dbReference type="Gene3D" id="3.40.710.10">
    <property type="entry name" value="DD-peptidase/beta-lactamase superfamily"/>
    <property type="match status" value="1"/>
</dbReference>
<reference evidence="21" key="1">
    <citation type="submission" date="2020-10" db="EMBL/GenBank/DDBJ databases">
        <authorList>
            <person name="Gilroy R."/>
        </authorList>
    </citation>
    <scope>NUCLEOTIDE SEQUENCE</scope>
    <source>
        <strain evidence="21">CHK152-2994</strain>
    </source>
</reference>
<evidence type="ECO:0000256" key="9">
    <source>
        <dbReference type="ARBA" id="ARBA00022960"/>
    </source>
</evidence>
<dbReference type="SUPFAM" id="SSF53955">
    <property type="entry name" value="Lysozyme-like"/>
    <property type="match status" value="1"/>
</dbReference>
<keyword evidence="5" id="KW-0328">Glycosyltransferase</keyword>
<dbReference type="GO" id="GO:0004180">
    <property type="term" value="F:carboxypeptidase activity"/>
    <property type="evidence" value="ECO:0007669"/>
    <property type="project" value="UniProtKB-KW"/>
</dbReference>
<keyword evidence="14" id="KW-0961">Cell wall biogenesis/degradation</keyword>
<keyword evidence="13" id="KW-0511">Multifunctional enzyme</keyword>
<dbReference type="Pfam" id="PF00912">
    <property type="entry name" value="Transgly"/>
    <property type="match status" value="1"/>
</dbReference>
<evidence type="ECO:0000259" key="19">
    <source>
        <dbReference type="Pfam" id="PF00905"/>
    </source>
</evidence>
<evidence type="ECO:0000256" key="12">
    <source>
        <dbReference type="ARBA" id="ARBA00023136"/>
    </source>
</evidence>
<evidence type="ECO:0000256" key="16">
    <source>
        <dbReference type="ARBA" id="ARBA00049902"/>
    </source>
</evidence>
<dbReference type="InterPro" id="IPR050396">
    <property type="entry name" value="Glycosyltr_51/Transpeptidase"/>
</dbReference>
<proteinExistence type="predicted"/>
<dbReference type="GO" id="GO:0008658">
    <property type="term" value="F:penicillin binding"/>
    <property type="evidence" value="ECO:0007669"/>
    <property type="project" value="InterPro"/>
</dbReference>
<evidence type="ECO:0000259" key="20">
    <source>
        <dbReference type="Pfam" id="PF00912"/>
    </source>
</evidence>
<name>A0A9D1FUX3_9BACT</name>
<feature type="transmembrane region" description="Helical" evidence="18">
    <location>
        <begin position="31"/>
        <end position="51"/>
    </location>
</feature>
<dbReference type="EC" id="2.4.99.28" evidence="15"/>
<dbReference type="InterPro" id="IPR001460">
    <property type="entry name" value="PCN-bd_Tpept"/>
</dbReference>
<keyword evidence="12 18" id="KW-0472">Membrane</keyword>
<dbReference type="FunFam" id="1.10.3810.10:FF:000003">
    <property type="entry name" value="Penicillin-binding protein 1a"/>
    <property type="match status" value="1"/>
</dbReference>
<evidence type="ECO:0000256" key="8">
    <source>
        <dbReference type="ARBA" id="ARBA00022801"/>
    </source>
</evidence>
<dbReference type="Gene3D" id="1.10.3810.10">
    <property type="entry name" value="Biosynthetic peptidoglycan transglycosylase-like"/>
    <property type="match status" value="1"/>
</dbReference>
<evidence type="ECO:0000256" key="3">
    <source>
        <dbReference type="ARBA" id="ARBA00022645"/>
    </source>
</evidence>
<accession>A0A9D1FUX3</accession>
<dbReference type="GO" id="GO:0008955">
    <property type="term" value="F:peptidoglycan glycosyltransferase activity"/>
    <property type="evidence" value="ECO:0007669"/>
    <property type="project" value="UniProtKB-EC"/>
</dbReference>
<keyword evidence="11 18" id="KW-1133">Transmembrane helix</keyword>
<dbReference type="GO" id="GO:0008360">
    <property type="term" value="P:regulation of cell shape"/>
    <property type="evidence" value="ECO:0007669"/>
    <property type="project" value="UniProtKB-KW"/>
</dbReference>
<protein>
    <recommendedName>
        <fullName evidence="15">peptidoglycan glycosyltransferase</fullName>
        <ecNumber evidence="15">2.4.99.28</ecNumber>
    </recommendedName>
</protein>
<dbReference type="InterPro" id="IPR012338">
    <property type="entry name" value="Beta-lactam/transpept-like"/>
</dbReference>
<dbReference type="Pfam" id="PF00905">
    <property type="entry name" value="Transpeptidase"/>
    <property type="match status" value="1"/>
</dbReference>
<evidence type="ECO:0000256" key="7">
    <source>
        <dbReference type="ARBA" id="ARBA00022692"/>
    </source>
</evidence>
<feature type="non-terminal residue" evidence="21">
    <location>
        <position position="668"/>
    </location>
</feature>
<comment type="caution">
    <text evidence="21">The sequence shown here is derived from an EMBL/GenBank/DDBJ whole genome shotgun (WGS) entry which is preliminary data.</text>
</comment>
<dbReference type="Proteomes" id="UP000824139">
    <property type="component" value="Unassembled WGS sequence"/>
</dbReference>
<evidence type="ECO:0000256" key="13">
    <source>
        <dbReference type="ARBA" id="ARBA00023268"/>
    </source>
</evidence>
<dbReference type="GO" id="GO:0009252">
    <property type="term" value="P:peptidoglycan biosynthetic process"/>
    <property type="evidence" value="ECO:0007669"/>
    <property type="project" value="UniProtKB-KW"/>
</dbReference>
<keyword evidence="4" id="KW-0645">Protease</keyword>
<dbReference type="EMBL" id="DVJO01000047">
    <property type="protein sequence ID" value="HIS82383.1"/>
    <property type="molecule type" value="Genomic_DNA"/>
</dbReference>
<feature type="domain" description="Penicillin-binding protein transpeptidase" evidence="19">
    <location>
        <begin position="349"/>
        <end position="608"/>
    </location>
</feature>
<dbReference type="GO" id="GO:0071555">
    <property type="term" value="P:cell wall organization"/>
    <property type="evidence" value="ECO:0007669"/>
    <property type="project" value="UniProtKB-KW"/>
</dbReference>
<evidence type="ECO:0000313" key="22">
    <source>
        <dbReference type="Proteomes" id="UP000824139"/>
    </source>
</evidence>